<organism evidence="1 2">
    <name type="scientific">Plakobranchus ocellatus</name>
    <dbReference type="NCBI Taxonomy" id="259542"/>
    <lineage>
        <taxon>Eukaryota</taxon>
        <taxon>Metazoa</taxon>
        <taxon>Spiralia</taxon>
        <taxon>Lophotrochozoa</taxon>
        <taxon>Mollusca</taxon>
        <taxon>Gastropoda</taxon>
        <taxon>Heterobranchia</taxon>
        <taxon>Euthyneura</taxon>
        <taxon>Panpulmonata</taxon>
        <taxon>Sacoglossa</taxon>
        <taxon>Placobranchoidea</taxon>
        <taxon>Plakobranchidae</taxon>
        <taxon>Plakobranchus</taxon>
    </lineage>
</organism>
<dbReference type="EMBL" id="BLXT01004508">
    <property type="protein sequence ID" value="GFO13796.1"/>
    <property type="molecule type" value="Genomic_DNA"/>
</dbReference>
<proteinExistence type="predicted"/>
<accession>A0AAV4ARN6</accession>
<dbReference type="Proteomes" id="UP000735302">
    <property type="component" value="Unassembled WGS sequence"/>
</dbReference>
<sequence>MRLHDNYYLNTVPVAFCSLTNRRAEVFGLAAGTEVRCTNEWVKGRQSLRHSGKSLTFQDCLAHGKVDRKRQDLVGATAASRFGCSQEIDGFPEVRPQHRIATPRALVEPKRWISAIDIVVELAGNNACLHSH</sequence>
<dbReference type="AlphaFoldDB" id="A0AAV4ARN6"/>
<protein>
    <submittedName>
        <fullName evidence="1">Uncharacterized protein</fullName>
    </submittedName>
</protein>
<reference evidence="1 2" key="1">
    <citation type="journal article" date="2021" name="Elife">
        <title>Chloroplast acquisition without the gene transfer in kleptoplastic sea slugs, Plakobranchus ocellatus.</title>
        <authorList>
            <person name="Maeda T."/>
            <person name="Takahashi S."/>
            <person name="Yoshida T."/>
            <person name="Shimamura S."/>
            <person name="Takaki Y."/>
            <person name="Nagai Y."/>
            <person name="Toyoda A."/>
            <person name="Suzuki Y."/>
            <person name="Arimoto A."/>
            <person name="Ishii H."/>
            <person name="Satoh N."/>
            <person name="Nishiyama T."/>
            <person name="Hasebe M."/>
            <person name="Maruyama T."/>
            <person name="Minagawa J."/>
            <person name="Obokata J."/>
            <person name="Shigenobu S."/>
        </authorList>
    </citation>
    <scope>NUCLEOTIDE SEQUENCE [LARGE SCALE GENOMIC DNA]</scope>
</reference>
<gene>
    <name evidence="1" type="ORF">PoB_004030100</name>
</gene>
<keyword evidence="2" id="KW-1185">Reference proteome</keyword>
<evidence type="ECO:0000313" key="2">
    <source>
        <dbReference type="Proteomes" id="UP000735302"/>
    </source>
</evidence>
<comment type="caution">
    <text evidence="1">The sequence shown here is derived from an EMBL/GenBank/DDBJ whole genome shotgun (WGS) entry which is preliminary data.</text>
</comment>
<name>A0AAV4ARN6_9GAST</name>
<evidence type="ECO:0000313" key="1">
    <source>
        <dbReference type="EMBL" id="GFO13796.1"/>
    </source>
</evidence>